<evidence type="ECO:0000313" key="1">
    <source>
        <dbReference type="EMBL" id="RKQ92586.1"/>
    </source>
</evidence>
<dbReference type="AlphaFoldDB" id="A0A660LE44"/>
<name>A0A660LE44_9ACTN</name>
<dbReference type="SUPFAM" id="SSF51658">
    <property type="entry name" value="Xylose isomerase-like"/>
    <property type="match status" value="1"/>
</dbReference>
<comment type="caution">
    <text evidence="1">The sequence shown here is derived from an EMBL/GenBank/DDBJ whole genome shotgun (WGS) entry which is preliminary data.</text>
</comment>
<accession>A0A660LE44</accession>
<sequence length="243" mass="26190">MPEPSGVTRRVSVMSLLVAPHAMPSSRGLVANHLRAGLSTGALADLRDDWEALVDAARDFSGAAVELAALSGHELPGLAAFLDEDPWLPFRFVSVHAPTKHVDTGDRALARELAALPPVVDAIVLHPDTLREPEAFRALGRRAVVENMDARKDAGTTVAELEALFELLPEAGFCLDVAHVWSLDPTMALGHELLDAFRLRLTHVHVSSLTPACEHVPLLGAHEALFAEVLERCVDVPWILEAA</sequence>
<protein>
    <recommendedName>
        <fullName evidence="3">Sugar phosphate isomerase/epimerase</fullName>
    </recommendedName>
</protein>
<evidence type="ECO:0000313" key="2">
    <source>
        <dbReference type="Proteomes" id="UP000278962"/>
    </source>
</evidence>
<dbReference type="InterPro" id="IPR036237">
    <property type="entry name" value="Xyl_isomerase-like_sf"/>
</dbReference>
<organism evidence="1 2">
    <name type="scientific">Solirubrobacter pauli</name>
    <dbReference type="NCBI Taxonomy" id="166793"/>
    <lineage>
        <taxon>Bacteria</taxon>
        <taxon>Bacillati</taxon>
        <taxon>Actinomycetota</taxon>
        <taxon>Thermoleophilia</taxon>
        <taxon>Solirubrobacterales</taxon>
        <taxon>Solirubrobacteraceae</taxon>
        <taxon>Solirubrobacter</taxon>
    </lineage>
</organism>
<dbReference type="Proteomes" id="UP000278962">
    <property type="component" value="Unassembled WGS sequence"/>
</dbReference>
<proteinExistence type="predicted"/>
<reference evidence="1 2" key="1">
    <citation type="submission" date="2018-10" db="EMBL/GenBank/DDBJ databases">
        <title>Genomic Encyclopedia of Archaeal and Bacterial Type Strains, Phase II (KMG-II): from individual species to whole genera.</title>
        <authorList>
            <person name="Goeker M."/>
        </authorList>
    </citation>
    <scope>NUCLEOTIDE SEQUENCE [LARGE SCALE GENOMIC DNA]</scope>
    <source>
        <strain evidence="1 2">DSM 14954</strain>
    </source>
</reference>
<keyword evidence="2" id="KW-1185">Reference proteome</keyword>
<gene>
    <name evidence="1" type="ORF">C8N24_2438</name>
</gene>
<evidence type="ECO:0008006" key="3">
    <source>
        <dbReference type="Google" id="ProtNLM"/>
    </source>
</evidence>
<dbReference type="Gene3D" id="3.20.20.150">
    <property type="entry name" value="Divalent-metal-dependent TIM barrel enzymes"/>
    <property type="match status" value="1"/>
</dbReference>
<dbReference type="EMBL" id="RBIL01000001">
    <property type="protein sequence ID" value="RKQ92586.1"/>
    <property type="molecule type" value="Genomic_DNA"/>
</dbReference>